<evidence type="ECO:0000256" key="1">
    <source>
        <dbReference type="SAM" id="Phobius"/>
    </source>
</evidence>
<protein>
    <recommendedName>
        <fullName evidence="2">TmcA/NAT10 N-terminal domain-containing protein</fullName>
    </recommendedName>
</protein>
<keyword evidence="1" id="KW-1133">Transmembrane helix</keyword>
<reference evidence="3" key="1">
    <citation type="submission" date="2018-03" db="EMBL/GenBank/DDBJ databases">
        <title>Cross-interface Injection: A General Nanoliter Liquid Handling Method Applied to Single Cells Genome Amplification Automated Nanoliter Liquid Handling Applied to Single Cell Multiple Displacement Amplification.</title>
        <authorList>
            <person name="Yun J."/>
            <person name="Xu P."/>
            <person name="Xu J."/>
            <person name="Dai X."/>
            <person name="Wang Y."/>
            <person name="Zheng X."/>
            <person name="Cao C."/>
            <person name="Yi Q."/>
            <person name="Zhu Y."/>
            <person name="Wang L."/>
            <person name="Dong Z."/>
            <person name="Huang Y."/>
            <person name="Huang L."/>
            <person name="Du W."/>
        </authorList>
    </citation>
    <scope>NUCLEOTIDE SEQUENCE [LARGE SCALE GENOMIC DNA]</scope>
    <source>
        <strain evidence="3">Z-D3-2</strain>
    </source>
</reference>
<dbReference type="Gene3D" id="3.40.50.11040">
    <property type="match status" value="1"/>
</dbReference>
<keyword evidence="1" id="KW-0812">Transmembrane</keyword>
<dbReference type="Pfam" id="PF08351">
    <property type="entry name" value="TmcA_N"/>
    <property type="match status" value="1"/>
</dbReference>
<feature type="transmembrane region" description="Helical" evidence="1">
    <location>
        <begin position="82"/>
        <end position="100"/>
    </location>
</feature>
<keyword evidence="1" id="KW-0472">Membrane</keyword>
<organism evidence="3">
    <name type="scientific">Pseudidiomarina aestuarii</name>
    <dbReference type="NCBI Taxonomy" id="624146"/>
    <lineage>
        <taxon>Bacteria</taxon>
        <taxon>Pseudomonadati</taxon>
        <taxon>Pseudomonadota</taxon>
        <taxon>Gammaproteobacteria</taxon>
        <taxon>Alteromonadales</taxon>
        <taxon>Idiomarinaceae</taxon>
        <taxon>Pseudidiomarina</taxon>
    </lineage>
</organism>
<accession>A0A2T4CT07</accession>
<dbReference type="InterPro" id="IPR013562">
    <property type="entry name" value="TmcA/NAT10_N"/>
</dbReference>
<proteinExistence type="predicted"/>
<name>A0A2T4CT07_9GAMM</name>
<dbReference type="AlphaFoldDB" id="A0A2T4CT07"/>
<sequence length="131" mass="14531">MINRLPEMLTKLAEQRHRGVLLLDGDASWLAENVQQLQQQSVDLWLSDSDPQHIAVHRYRDCLGRTTQRVVLDMRKGIHADALAACLGTVTGGGLLIVVLPPQMSAFKRRLLQCAQTSSSVIVLTPTNTFD</sequence>
<gene>
    <name evidence="3" type="ORF">C9940_05895</name>
</gene>
<evidence type="ECO:0000259" key="2">
    <source>
        <dbReference type="Pfam" id="PF08351"/>
    </source>
</evidence>
<comment type="caution">
    <text evidence="3">The sequence shown here is derived from an EMBL/GenBank/DDBJ whole genome shotgun (WGS) entry which is preliminary data.</text>
</comment>
<evidence type="ECO:0000313" key="3">
    <source>
        <dbReference type="EMBL" id="PTB84709.1"/>
    </source>
</evidence>
<feature type="domain" description="TmcA/NAT10 N-terminal" evidence="2">
    <location>
        <begin position="4"/>
        <end position="103"/>
    </location>
</feature>
<feature type="non-terminal residue" evidence="3">
    <location>
        <position position="131"/>
    </location>
</feature>
<dbReference type="EMBL" id="PYVN01000172">
    <property type="protein sequence ID" value="PTB84709.1"/>
    <property type="molecule type" value="Genomic_DNA"/>
</dbReference>